<proteinExistence type="predicted"/>
<gene>
    <name evidence="1" type="ORF">DSO57_1018217</name>
</gene>
<comment type="caution">
    <text evidence="1">The sequence shown here is derived from an EMBL/GenBank/DDBJ whole genome shotgun (WGS) entry which is preliminary data.</text>
</comment>
<keyword evidence="2" id="KW-1185">Reference proteome</keyword>
<dbReference type="EMBL" id="QTSX02006468">
    <property type="protein sequence ID" value="KAJ9054091.1"/>
    <property type="molecule type" value="Genomic_DNA"/>
</dbReference>
<reference evidence="1" key="1">
    <citation type="submission" date="2022-04" db="EMBL/GenBank/DDBJ databases">
        <title>Genome of the entomopathogenic fungus Entomophthora muscae.</title>
        <authorList>
            <person name="Elya C."/>
            <person name="Lovett B.R."/>
            <person name="Lee E."/>
            <person name="Macias A.M."/>
            <person name="Hajek A.E."/>
            <person name="De Bivort B.L."/>
            <person name="Kasson M.T."/>
            <person name="De Fine Licht H.H."/>
            <person name="Stajich J.E."/>
        </authorList>
    </citation>
    <scope>NUCLEOTIDE SEQUENCE</scope>
    <source>
        <strain evidence="1">Berkeley</strain>
    </source>
</reference>
<evidence type="ECO:0000313" key="2">
    <source>
        <dbReference type="Proteomes" id="UP001165960"/>
    </source>
</evidence>
<organism evidence="1 2">
    <name type="scientific">Entomophthora muscae</name>
    <dbReference type="NCBI Taxonomy" id="34485"/>
    <lineage>
        <taxon>Eukaryota</taxon>
        <taxon>Fungi</taxon>
        <taxon>Fungi incertae sedis</taxon>
        <taxon>Zoopagomycota</taxon>
        <taxon>Entomophthoromycotina</taxon>
        <taxon>Entomophthoromycetes</taxon>
        <taxon>Entomophthorales</taxon>
        <taxon>Entomophthoraceae</taxon>
        <taxon>Entomophthora</taxon>
    </lineage>
</organism>
<protein>
    <submittedName>
        <fullName evidence="1">Uncharacterized protein</fullName>
    </submittedName>
</protein>
<evidence type="ECO:0000313" key="1">
    <source>
        <dbReference type="EMBL" id="KAJ9054091.1"/>
    </source>
</evidence>
<accession>A0ACC2RVG0</accession>
<sequence>MACGMNKQSFAVEEGAREQAAEGLQNKPLKYKAMALVVALFFSIGSHYASNSINALKGQAKKELGMSNTTYGVVQASVYLINTVMPIVGGVLMDRFGSVYGAVVSNGVIFLGNVLVAISASFIGSSTGLGLMISGRVLHGFGSGMIVVAQQTILSKWFSTSILGTVIGIQIAASRFSNWLAHFTAPQVAVYFGTVQAPLWVSACMCALSLGVTLLYAVVLHHAGGEVISAKAKRAPFSPRRLTLLPLGFWVVPLTYAAIACLSKPFMGSVAEFIKMTYPTKKATELENHVIAGFKSSVALLLPIIISPLLGGALDWYGHRSITVIMSATILALSFACLPLGEASLYPGLVLFSIGKCIGPVATISSVPLLLSNELVGTGIGINKSAAAISVAFMHLLIGLVQDTTPQKDYSRVLPMLFYLSILGIFISLLYYFYNYYNYRLFDAPARSRKQIIDKHNDTLIVNKSVADLPPPKLAQYIPPIITLLLIAACWLSFIYCLFIGKTYVKKLGK</sequence>
<name>A0ACC2RVG0_9FUNG</name>
<dbReference type="Proteomes" id="UP001165960">
    <property type="component" value="Unassembled WGS sequence"/>
</dbReference>